<keyword evidence="3" id="KW-1185">Reference proteome</keyword>
<dbReference type="PANTHER" id="PTHR18444">
    <property type="entry name" value="UPF0538 FAMILY MEMBER"/>
    <property type="match status" value="1"/>
</dbReference>
<dbReference type="InterPro" id="IPR018794">
    <property type="entry name" value="UPF0538"/>
</dbReference>
<comment type="similarity">
    <text evidence="1">Belongs to the UPF0538 family.</text>
</comment>
<reference evidence="2" key="1">
    <citation type="submission" date="2022-07" db="EMBL/GenBank/DDBJ databases">
        <title>Phylogenomic reconstructions and comparative analyses of Kickxellomycotina fungi.</title>
        <authorList>
            <person name="Reynolds N.K."/>
            <person name="Stajich J.E."/>
            <person name="Barry K."/>
            <person name="Grigoriev I.V."/>
            <person name="Crous P."/>
            <person name="Smith M.E."/>
        </authorList>
    </citation>
    <scope>NUCLEOTIDE SEQUENCE</scope>
    <source>
        <strain evidence="2">RSA 861</strain>
    </source>
</reference>
<dbReference type="PANTHER" id="PTHR18444:SF9">
    <property type="entry name" value="UPF0538 PROTEIN C2ORF76"/>
    <property type="match status" value="1"/>
</dbReference>
<dbReference type="Pfam" id="PF10209">
    <property type="entry name" value="DUF2340"/>
    <property type="match status" value="1"/>
</dbReference>
<dbReference type="AlphaFoldDB" id="A0A9W8A9H6"/>
<accession>A0A9W8A9H6</accession>
<gene>
    <name evidence="2" type="ORF">IWQ60_005249</name>
</gene>
<organism evidence="2 3">
    <name type="scientific">Tieghemiomyces parasiticus</name>
    <dbReference type="NCBI Taxonomy" id="78921"/>
    <lineage>
        <taxon>Eukaryota</taxon>
        <taxon>Fungi</taxon>
        <taxon>Fungi incertae sedis</taxon>
        <taxon>Zoopagomycota</taxon>
        <taxon>Kickxellomycotina</taxon>
        <taxon>Dimargaritomycetes</taxon>
        <taxon>Dimargaritales</taxon>
        <taxon>Dimargaritaceae</taxon>
        <taxon>Tieghemiomyces</taxon>
    </lineage>
</organism>
<evidence type="ECO:0000313" key="2">
    <source>
        <dbReference type="EMBL" id="KAJ1924369.1"/>
    </source>
</evidence>
<sequence>MASSSETVKPVGVLTIRLIKSFEYRTYRNVLLKDVDFGNTTVGDLRRRIQHEIATGSGMKPYRTVDFDTLKIYTKAHGSKTNNLIVNLDHDEWFLTNDADMLDFCGVGK</sequence>
<dbReference type="EMBL" id="JANBPT010000277">
    <property type="protein sequence ID" value="KAJ1924369.1"/>
    <property type="molecule type" value="Genomic_DNA"/>
</dbReference>
<proteinExistence type="inferred from homology"/>
<evidence type="ECO:0000256" key="1">
    <source>
        <dbReference type="ARBA" id="ARBA00007176"/>
    </source>
</evidence>
<name>A0A9W8A9H6_9FUNG</name>
<evidence type="ECO:0000313" key="3">
    <source>
        <dbReference type="Proteomes" id="UP001150569"/>
    </source>
</evidence>
<dbReference type="OrthoDB" id="937at2759"/>
<dbReference type="Proteomes" id="UP001150569">
    <property type="component" value="Unassembled WGS sequence"/>
</dbReference>
<comment type="caution">
    <text evidence="2">The sequence shown here is derived from an EMBL/GenBank/DDBJ whole genome shotgun (WGS) entry which is preliminary data.</text>
</comment>
<protein>
    <submittedName>
        <fullName evidence="2">Uncharacterized protein</fullName>
    </submittedName>
</protein>